<comment type="caution">
    <text evidence="6">The sequence shown here is derived from an EMBL/GenBank/DDBJ whole genome shotgun (WGS) entry which is preliminary data.</text>
</comment>
<dbReference type="GO" id="GO:0005829">
    <property type="term" value="C:cytosol"/>
    <property type="evidence" value="ECO:0007669"/>
    <property type="project" value="TreeGrafter"/>
</dbReference>
<dbReference type="PANTHER" id="PTHR30419:SF29">
    <property type="entry name" value="LYSR-FAMILY TRANSCRIPTIONAL REGULATOR"/>
    <property type="match status" value="1"/>
</dbReference>
<dbReference type="PANTHER" id="PTHR30419">
    <property type="entry name" value="HTH-TYPE TRANSCRIPTIONAL REGULATOR YBHD"/>
    <property type="match status" value="1"/>
</dbReference>
<protein>
    <submittedName>
        <fullName evidence="6">LysR family transcriptional regulator</fullName>
    </submittedName>
</protein>
<dbReference type="EMBL" id="LRDH01000145">
    <property type="protein sequence ID" value="PPV12418.1"/>
    <property type="molecule type" value="Genomic_DNA"/>
</dbReference>
<feature type="domain" description="HTH lysR-type" evidence="5">
    <location>
        <begin position="1"/>
        <end position="58"/>
    </location>
</feature>
<dbReference type="Proteomes" id="UP000238081">
    <property type="component" value="Unassembled WGS sequence"/>
</dbReference>
<dbReference type="GO" id="GO:0003677">
    <property type="term" value="F:DNA binding"/>
    <property type="evidence" value="ECO:0007669"/>
    <property type="project" value="UniProtKB-KW"/>
</dbReference>
<dbReference type="SUPFAM" id="SSF53850">
    <property type="entry name" value="Periplasmic binding protein-like II"/>
    <property type="match status" value="1"/>
</dbReference>
<dbReference type="CDD" id="cd05466">
    <property type="entry name" value="PBP2_LTTR_substrate"/>
    <property type="match status" value="1"/>
</dbReference>
<reference evidence="6 7" key="1">
    <citation type="submission" date="2016-01" db="EMBL/GenBank/DDBJ databases">
        <title>Characterization of the Clostridium difficile lineages that are prevalent in Hong Kong and China.</title>
        <authorList>
            <person name="Kwok J.S.-L."/>
            <person name="Lam W.-Y."/>
            <person name="Ip M."/>
            <person name="Chan T.-F."/>
            <person name="Hawkey P.M."/>
            <person name="Tsui S.K.-W."/>
        </authorList>
    </citation>
    <scope>NUCLEOTIDE SEQUENCE [LARGE SCALE GENOMIC DNA]</scope>
    <source>
        <strain evidence="6 7">300064</strain>
    </source>
</reference>
<dbReference type="InterPro" id="IPR036388">
    <property type="entry name" value="WH-like_DNA-bd_sf"/>
</dbReference>
<dbReference type="Pfam" id="PF03466">
    <property type="entry name" value="LysR_substrate"/>
    <property type="match status" value="1"/>
</dbReference>
<dbReference type="SUPFAM" id="SSF46785">
    <property type="entry name" value="Winged helix' DNA-binding domain"/>
    <property type="match status" value="1"/>
</dbReference>
<dbReference type="AlphaFoldDB" id="A0A2S7F695"/>
<dbReference type="RefSeq" id="WP_043667127.1">
    <property type="nucleotide sequence ID" value="NZ_JSEG01000049.1"/>
</dbReference>
<keyword evidence="4" id="KW-0804">Transcription</keyword>
<dbReference type="Gene3D" id="3.40.190.290">
    <property type="match status" value="1"/>
</dbReference>
<sequence>MTFEQLKYFIAIVENGTYFNASECLHISQSNLSKQIIKLEKELNIDLFDRRLRSASLTDAGRLFYNDATILINQYNIALNNVSNYKKFNDEKLNIGTLPIQTQYNLTSIFNEFKKDNPEINLTIDEVEDEKLLEGIKMDEYHIILARENMLNPKYYDIYPIAKDELVVVLPLGHKLSKYSQLNFNQLSGENFILMNPYTYIYQLCMNIIEEYNISANVVRTARTESIIGAVALNEGISLLPKKNIEIFHHKNLVTVPLNHNIELSVIAAKKKTRANTPALNKLIKFIENFSI</sequence>
<accession>A0A2S7F695</accession>
<dbReference type="InterPro" id="IPR036390">
    <property type="entry name" value="WH_DNA-bd_sf"/>
</dbReference>
<dbReference type="InterPro" id="IPR050950">
    <property type="entry name" value="HTH-type_LysR_regulators"/>
</dbReference>
<comment type="similarity">
    <text evidence="1">Belongs to the LysR transcriptional regulatory family.</text>
</comment>
<dbReference type="GO" id="GO:0003700">
    <property type="term" value="F:DNA-binding transcription factor activity"/>
    <property type="evidence" value="ECO:0007669"/>
    <property type="project" value="InterPro"/>
</dbReference>
<dbReference type="PRINTS" id="PR00039">
    <property type="entry name" value="HTHLYSR"/>
</dbReference>
<dbReference type="FunFam" id="1.10.10.10:FF:000001">
    <property type="entry name" value="LysR family transcriptional regulator"/>
    <property type="match status" value="1"/>
</dbReference>
<keyword evidence="3" id="KW-0238">DNA-binding</keyword>
<evidence type="ECO:0000313" key="6">
    <source>
        <dbReference type="EMBL" id="PPV12418.1"/>
    </source>
</evidence>
<name>A0A2S7F695_CLOBU</name>
<dbReference type="InterPro" id="IPR000847">
    <property type="entry name" value="LysR_HTH_N"/>
</dbReference>
<evidence type="ECO:0000313" key="7">
    <source>
        <dbReference type="Proteomes" id="UP000238081"/>
    </source>
</evidence>
<organism evidence="6 7">
    <name type="scientific">Clostridium butyricum</name>
    <dbReference type="NCBI Taxonomy" id="1492"/>
    <lineage>
        <taxon>Bacteria</taxon>
        <taxon>Bacillati</taxon>
        <taxon>Bacillota</taxon>
        <taxon>Clostridia</taxon>
        <taxon>Eubacteriales</taxon>
        <taxon>Clostridiaceae</taxon>
        <taxon>Clostridium</taxon>
    </lineage>
</organism>
<proteinExistence type="inferred from homology"/>
<keyword evidence="2" id="KW-0805">Transcription regulation</keyword>
<gene>
    <name evidence="6" type="ORF">AWN73_18865</name>
</gene>
<dbReference type="Pfam" id="PF00126">
    <property type="entry name" value="HTH_1"/>
    <property type="match status" value="1"/>
</dbReference>
<evidence type="ECO:0000256" key="1">
    <source>
        <dbReference type="ARBA" id="ARBA00009437"/>
    </source>
</evidence>
<dbReference type="InterPro" id="IPR005119">
    <property type="entry name" value="LysR_subst-bd"/>
</dbReference>
<evidence type="ECO:0000259" key="5">
    <source>
        <dbReference type="PROSITE" id="PS50931"/>
    </source>
</evidence>
<dbReference type="PROSITE" id="PS50931">
    <property type="entry name" value="HTH_LYSR"/>
    <property type="match status" value="1"/>
</dbReference>
<evidence type="ECO:0000256" key="3">
    <source>
        <dbReference type="ARBA" id="ARBA00023125"/>
    </source>
</evidence>
<evidence type="ECO:0000256" key="4">
    <source>
        <dbReference type="ARBA" id="ARBA00023163"/>
    </source>
</evidence>
<evidence type="ECO:0000256" key="2">
    <source>
        <dbReference type="ARBA" id="ARBA00023015"/>
    </source>
</evidence>
<dbReference type="Gene3D" id="1.10.10.10">
    <property type="entry name" value="Winged helix-like DNA-binding domain superfamily/Winged helix DNA-binding domain"/>
    <property type="match status" value="1"/>
</dbReference>